<name>A0A126QQU6_9BACT</name>
<gene>
    <name evidence="2" type="ORF">AWY79_13860</name>
    <name evidence="3" type="ORF">EDC59_105121</name>
</gene>
<evidence type="ECO:0000313" key="2">
    <source>
        <dbReference type="EMBL" id="AMK12118.1"/>
    </source>
</evidence>
<keyword evidence="4" id="KW-1185">Reference proteome</keyword>
<keyword evidence="1" id="KW-0472">Membrane</keyword>
<keyword evidence="1" id="KW-0812">Transmembrane</keyword>
<dbReference type="OrthoDB" id="5465445at2"/>
<reference evidence="3 5" key="2">
    <citation type="submission" date="2019-03" db="EMBL/GenBank/DDBJ databases">
        <title>Genomic Encyclopedia of Type Strains, Phase IV (KMG-IV): sequencing the most valuable type-strain genomes for metagenomic binning, comparative biology and taxonomic classification.</title>
        <authorList>
            <person name="Goeker M."/>
        </authorList>
    </citation>
    <scope>NUCLEOTIDE SEQUENCE [LARGE SCALE GENOMIC DNA]</scope>
    <source>
        <strain evidence="3 5">DSM 101483</strain>
    </source>
</reference>
<dbReference type="Proteomes" id="UP000055611">
    <property type="component" value="Chromosome"/>
</dbReference>
<organism evidence="3 5">
    <name type="scientific">Pseudodesulfovibrio indicus</name>
    <dbReference type="NCBI Taxonomy" id="1716143"/>
    <lineage>
        <taxon>Bacteria</taxon>
        <taxon>Pseudomonadati</taxon>
        <taxon>Thermodesulfobacteriota</taxon>
        <taxon>Desulfovibrionia</taxon>
        <taxon>Desulfovibrionales</taxon>
        <taxon>Desulfovibrionaceae</taxon>
    </lineage>
</organism>
<feature type="transmembrane region" description="Helical" evidence="1">
    <location>
        <begin position="7"/>
        <end position="25"/>
    </location>
</feature>
<feature type="transmembrane region" description="Helical" evidence="1">
    <location>
        <begin position="31"/>
        <end position="50"/>
    </location>
</feature>
<protein>
    <submittedName>
        <fullName evidence="3">Uncharacterized protein</fullName>
    </submittedName>
</protein>
<reference evidence="2 4" key="1">
    <citation type="journal article" date="2016" name="Front. Microbiol.">
        <title>Genome Sequence of the Piezophilic, Mesophilic Sulfate-Reducing Bacterium Desulfovibrio indicus J2T.</title>
        <authorList>
            <person name="Cao J."/>
            <person name="Maignien L."/>
            <person name="Shao Z."/>
            <person name="Alain K."/>
            <person name="Jebbar M."/>
        </authorList>
    </citation>
    <scope>NUCLEOTIDE SEQUENCE [LARGE SCALE GENOMIC DNA]</scope>
    <source>
        <strain evidence="2 4">J2</strain>
    </source>
</reference>
<dbReference type="RefSeq" id="WP_066805148.1">
    <property type="nucleotide sequence ID" value="NZ_CP014206.1"/>
</dbReference>
<sequence>MTLEIPYLILAAVIAVIVGAVLIRWQRPVLPTGYVIVTVLGTLFSVYYILHVMVGSGRTGWP</sequence>
<accession>A0A126QQU6</accession>
<evidence type="ECO:0000313" key="3">
    <source>
        <dbReference type="EMBL" id="TDT88720.1"/>
    </source>
</evidence>
<dbReference type="EMBL" id="SOBK01000005">
    <property type="protein sequence ID" value="TDT88720.1"/>
    <property type="molecule type" value="Genomic_DNA"/>
</dbReference>
<dbReference type="KEGG" id="dej:AWY79_13860"/>
<proteinExistence type="predicted"/>
<dbReference type="Proteomes" id="UP000295506">
    <property type="component" value="Unassembled WGS sequence"/>
</dbReference>
<evidence type="ECO:0000256" key="1">
    <source>
        <dbReference type="SAM" id="Phobius"/>
    </source>
</evidence>
<dbReference type="AlphaFoldDB" id="A0A126QQU6"/>
<evidence type="ECO:0000313" key="4">
    <source>
        <dbReference type="Proteomes" id="UP000055611"/>
    </source>
</evidence>
<dbReference type="EMBL" id="CP014206">
    <property type="protein sequence ID" value="AMK12118.1"/>
    <property type="molecule type" value="Genomic_DNA"/>
</dbReference>
<evidence type="ECO:0000313" key="5">
    <source>
        <dbReference type="Proteomes" id="UP000295506"/>
    </source>
</evidence>
<keyword evidence="1" id="KW-1133">Transmembrane helix</keyword>